<feature type="compositionally biased region" description="Basic and acidic residues" evidence="1">
    <location>
        <begin position="281"/>
        <end position="296"/>
    </location>
</feature>
<gene>
    <name evidence="2" type="ORF">UY3_12970</name>
</gene>
<reference evidence="3" key="1">
    <citation type="journal article" date="2013" name="Nat. Genet.">
        <title>The draft genomes of soft-shell turtle and green sea turtle yield insights into the development and evolution of the turtle-specific body plan.</title>
        <authorList>
            <person name="Wang Z."/>
            <person name="Pascual-Anaya J."/>
            <person name="Zadissa A."/>
            <person name="Li W."/>
            <person name="Niimura Y."/>
            <person name="Huang Z."/>
            <person name="Li C."/>
            <person name="White S."/>
            <person name="Xiong Z."/>
            <person name="Fang D."/>
            <person name="Wang B."/>
            <person name="Ming Y."/>
            <person name="Chen Y."/>
            <person name="Zheng Y."/>
            <person name="Kuraku S."/>
            <person name="Pignatelli M."/>
            <person name="Herrero J."/>
            <person name="Beal K."/>
            <person name="Nozawa M."/>
            <person name="Li Q."/>
            <person name="Wang J."/>
            <person name="Zhang H."/>
            <person name="Yu L."/>
            <person name="Shigenobu S."/>
            <person name="Wang J."/>
            <person name="Liu J."/>
            <person name="Flicek P."/>
            <person name="Searle S."/>
            <person name="Wang J."/>
            <person name="Kuratani S."/>
            <person name="Yin Y."/>
            <person name="Aken B."/>
            <person name="Zhang G."/>
            <person name="Irie N."/>
        </authorList>
    </citation>
    <scope>NUCLEOTIDE SEQUENCE [LARGE SCALE GENOMIC DNA]</scope>
</reference>
<keyword evidence="2" id="KW-0675">Receptor</keyword>
<dbReference type="AlphaFoldDB" id="M7B364"/>
<feature type="compositionally biased region" description="Low complexity" evidence="1">
    <location>
        <begin position="89"/>
        <end position="102"/>
    </location>
</feature>
<dbReference type="STRING" id="8469.M7B364"/>
<name>M7B364_CHEMY</name>
<evidence type="ECO:0000256" key="1">
    <source>
        <dbReference type="SAM" id="MobiDB-lite"/>
    </source>
</evidence>
<proteinExistence type="predicted"/>
<organism evidence="2 3">
    <name type="scientific">Chelonia mydas</name>
    <name type="common">Green sea-turtle</name>
    <name type="synonym">Chelonia agassizi</name>
    <dbReference type="NCBI Taxonomy" id="8469"/>
    <lineage>
        <taxon>Eukaryota</taxon>
        <taxon>Metazoa</taxon>
        <taxon>Chordata</taxon>
        <taxon>Craniata</taxon>
        <taxon>Vertebrata</taxon>
        <taxon>Euteleostomi</taxon>
        <taxon>Archelosauria</taxon>
        <taxon>Testudinata</taxon>
        <taxon>Testudines</taxon>
        <taxon>Cryptodira</taxon>
        <taxon>Durocryptodira</taxon>
        <taxon>Americhelydia</taxon>
        <taxon>Chelonioidea</taxon>
        <taxon>Cheloniidae</taxon>
        <taxon>Chelonia</taxon>
    </lineage>
</organism>
<sequence length="315" mass="33886">MGTIRMAETLALNSVKRYVLVELLQLPVSQMNFLQLRSLVPLAYLYTQQAPCQILKRIGHPVRIGAAHLQPWAATSRTSRGWSWGARNDAPLGGAPDPAPGAQEEGSKGGQSAHEAAQTPRTTGGEGAGIRRRWIGTSLGNRAQLGTGNLIGTESGDQELLLLPKDALLLGVENLNRVSGLLPYNLSLEVVMAIEAGLGDLPLLPFSSPSSSWSSDPLSFLQSLCHTVVVQGVSALLAFPQSTGEMLELEFVSSALRIPVISIVLREFPRKSQDAHSQFKKQSEGKQTLTERKVECGESSSESSPIKSQCRRVKG</sequence>
<accession>M7B364</accession>
<protein>
    <submittedName>
        <fullName evidence="2">Glutamate [NMDA] receptor subunit 3A</fullName>
    </submittedName>
</protein>
<dbReference type="Proteomes" id="UP000031443">
    <property type="component" value="Unassembled WGS sequence"/>
</dbReference>
<evidence type="ECO:0000313" key="2">
    <source>
        <dbReference type="EMBL" id="EMP29915.1"/>
    </source>
</evidence>
<evidence type="ECO:0000313" key="3">
    <source>
        <dbReference type="Proteomes" id="UP000031443"/>
    </source>
</evidence>
<keyword evidence="3" id="KW-1185">Reference proteome</keyword>
<dbReference type="EMBL" id="KB553126">
    <property type="protein sequence ID" value="EMP29915.1"/>
    <property type="molecule type" value="Genomic_DNA"/>
</dbReference>
<feature type="region of interest" description="Disordered" evidence="1">
    <location>
        <begin position="275"/>
        <end position="315"/>
    </location>
</feature>
<feature type="region of interest" description="Disordered" evidence="1">
    <location>
        <begin position="83"/>
        <end position="129"/>
    </location>
</feature>